<keyword evidence="2" id="KW-1185">Reference proteome</keyword>
<dbReference type="PROSITE" id="PS51257">
    <property type="entry name" value="PROKAR_LIPOPROTEIN"/>
    <property type="match status" value="1"/>
</dbReference>
<dbReference type="AlphaFoldDB" id="A0A366HGK7"/>
<evidence type="ECO:0000313" key="2">
    <source>
        <dbReference type="Proteomes" id="UP000253426"/>
    </source>
</evidence>
<name>A0A366HGK7_9BACT</name>
<sequence>MRNRTFTLLASCITFLIASCVTTETRRDERFTPIFGKPIETAKPLYLYALNKTRNGDPSRHGISVSKMIMDDEKSEILAILPVGHRVTFEKLRRTPQSGGVAERLVGFTVYKNVRYPVTYLLGFSGAKIGWEDSIKAFKIPGQTQNPM</sequence>
<dbReference type="EMBL" id="QNRR01000008">
    <property type="protein sequence ID" value="RBP40598.1"/>
    <property type="molecule type" value="Genomic_DNA"/>
</dbReference>
<dbReference type="Proteomes" id="UP000253426">
    <property type="component" value="Unassembled WGS sequence"/>
</dbReference>
<comment type="caution">
    <text evidence="1">The sequence shown here is derived from an EMBL/GenBank/DDBJ whole genome shotgun (WGS) entry which is preliminary data.</text>
</comment>
<proteinExistence type="predicted"/>
<gene>
    <name evidence="1" type="ORF">DES53_108305</name>
</gene>
<reference evidence="1 2" key="1">
    <citation type="submission" date="2018-06" db="EMBL/GenBank/DDBJ databases">
        <title>Genomic Encyclopedia of Type Strains, Phase IV (KMG-IV): sequencing the most valuable type-strain genomes for metagenomic binning, comparative biology and taxonomic classification.</title>
        <authorList>
            <person name="Goeker M."/>
        </authorList>
    </citation>
    <scope>NUCLEOTIDE SEQUENCE [LARGE SCALE GENOMIC DNA]</scope>
    <source>
        <strain evidence="1 2">DSM 25532</strain>
    </source>
</reference>
<protein>
    <recommendedName>
        <fullName evidence="3">Lipoprotein</fullName>
    </recommendedName>
</protein>
<accession>A0A366HGK7</accession>
<dbReference type="RefSeq" id="WP_113960447.1">
    <property type="nucleotide sequence ID" value="NZ_QNRR01000008.1"/>
</dbReference>
<evidence type="ECO:0000313" key="1">
    <source>
        <dbReference type="EMBL" id="RBP40598.1"/>
    </source>
</evidence>
<organism evidence="1 2">
    <name type="scientific">Roseimicrobium gellanilyticum</name>
    <dbReference type="NCBI Taxonomy" id="748857"/>
    <lineage>
        <taxon>Bacteria</taxon>
        <taxon>Pseudomonadati</taxon>
        <taxon>Verrucomicrobiota</taxon>
        <taxon>Verrucomicrobiia</taxon>
        <taxon>Verrucomicrobiales</taxon>
        <taxon>Verrucomicrobiaceae</taxon>
        <taxon>Roseimicrobium</taxon>
    </lineage>
</organism>
<evidence type="ECO:0008006" key="3">
    <source>
        <dbReference type="Google" id="ProtNLM"/>
    </source>
</evidence>